<dbReference type="OrthoDB" id="1416170at2"/>
<evidence type="ECO:0008006" key="4">
    <source>
        <dbReference type="Google" id="ProtNLM"/>
    </source>
</evidence>
<dbReference type="AlphaFoldDB" id="A0A172TQC7"/>
<sequence>MPKLILFVLLFTAFFQGQAQLSKRETIVYIDKKMKEAEGHYRYLEHDSKNVKMVFSNHAFGVSSGKEAIVVVNYTRKPDDSELESDDSKYSFNPAYISSIVPVKSSSDPVGILFIYLTGKVGIRSVRYSGGEVVNESTDTIRVPFLQADATNFNKLKNAFEHLKKIYKAEMDADPFAN</sequence>
<dbReference type="Proteomes" id="UP000077177">
    <property type="component" value="Chromosome"/>
</dbReference>
<feature type="signal peptide" evidence="1">
    <location>
        <begin position="1"/>
        <end position="19"/>
    </location>
</feature>
<proteinExistence type="predicted"/>
<keyword evidence="1" id="KW-0732">Signal</keyword>
<evidence type="ECO:0000256" key="1">
    <source>
        <dbReference type="SAM" id="SignalP"/>
    </source>
</evidence>
<organism evidence="2 3">
    <name type="scientific">Flavisolibacter tropicus</name>
    <dbReference type="NCBI Taxonomy" id="1492898"/>
    <lineage>
        <taxon>Bacteria</taxon>
        <taxon>Pseudomonadati</taxon>
        <taxon>Bacteroidota</taxon>
        <taxon>Chitinophagia</taxon>
        <taxon>Chitinophagales</taxon>
        <taxon>Chitinophagaceae</taxon>
        <taxon>Flavisolibacter</taxon>
    </lineage>
</organism>
<gene>
    <name evidence="2" type="ORF">SY85_00885</name>
</gene>
<evidence type="ECO:0000313" key="3">
    <source>
        <dbReference type="Proteomes" id="UP000077177"/>
    </source>
</evidence>
<dbReference type="EMBL" id="CP011390">
    <property type="protein sequence ID" value="ANE49271.1"/>
    <property type="molecule type" value="Genomic_DNA"/>
</dbReference>
<dbReference type="RefSeq" id="WP_066401346.1">
    <property type="nucleotide sequence ID" value="NZ_CP011390.1"/>
</dbReference>
<protein>
    <recommendedName>
        <fullName evidence="4">DUF4468 domain-containing protein</fullName>
    </recommendedName>
</protein>
<reference evidence="2 3" key="2">
    <citation type="journal article" date="2016" name="Int. J. Syst. Evol. Microbiol.">
        <title>Flavisolibacter tropicus sp. nov., isolated from tropical soil.</title>
        <authorList>
            <person name="Lee J.J."/>
            <person name="Kang M.S."/>
            <person name="Kim G.S."/>
            <person name="Lee C.S."/>
            <person name="Lim S."/>
            <person name="Lee J."/>
            <person name="Roh S.H."/>
            <person name="Kang H."/>
            <person name="Ha J.M."/>
            <person name="Bae S."/>
            <person name="Jung H.Y."/>
            <person name="Kim M.K."/>
        </authorList>
    </citation>
    <scope>NUCLEOTIDE SEQUENCE [LARGE SCALE GENOMIC DNA]</scope>
    <source>
        <strain evidence="2 3">LCS9</strain>
    </source>
</reference>
<dbReference type="KEGG" id="fla:SY85_00885"/>
<feature type="chain" id="PRO_5008000983" description="DUF4468 domain-containing protein" evidence="1">
    <location>
        <begin position="20"/>
        <end position="178"/>
    </location>
</feature>
<accession>A0A172TQC7</accession>
<evidence type="ECO:0000313" key="2">
    <source>
        <dbReference type="EMBL" id="ANE49271.1"/>
    </source>
</evidence>
<keyword evidence="3" id="KW-1185">Reference proteome</keyword>
<reference evidence="3" key="1">
    <citation type="submission" date="2015-01" db="EMBL/GenBank/DDBJ databases">
        <title>Flavisolibacter sp./LCS9/ whole genome sequencing.</title>
        <authorList>
            <person name="Kim M.K."/>
            <person name="Srinivasan S."/>
            <person name="Lee J.-J."/>
        </authorList>
    </citation>
    <scope>NUCLEOTIDE SEQUENCE [LARGE SCALE GENOMIC DNA]</scope>
    <source>
        <strain evidence="3">LCS9</strain>
    </source>
</reference>
<name>A0A172TQC7_9BACT</name>